<protein>
    <recommendedName>
        <fullName evidence="4">Outer membrane protein with beta-barrel domain</fullName>
    </recommendedName>
</protein>
<dbReference type="Proteomes" id="UP000295499">
    <property type="component" value="Unassembled WGS sequence"/>
</dbReference>
<evidence type="ECO:0000256" key="1">
    <source>
        <dbReference type="SAM" id="SignalP"/>
    </source>
</evidence>
<accession>A0A4R6IEJ9</accession>
<dbReference type="AlphaFoldDB" id="A0A4R6IEJ9"/>
<dbReference type="OrthoDB" id="657299at2"/>
<evidence type="ECO:0008006" key="4">
    <source>
        <dbReference type="Google" id="ProtNLM"/>
    </source>
</evidence>
<comment type="caution">
    <text evidence="2">The sequence shown here is derived from an EMBL/GenBank/DDBJ whole genome shotgun (WGS) entry which is preliminary data.</text>
</comment>
<keyword evidence="1" id="KW-0732">Signal</keyword>
<evidence type="ECO:0000313" key="3">
    <source>
        <dbReference type="Proteomes" id="UP000295499"/>
    </source>
</evidence>
<evidence type="ECO:0000313" key="2">
    <source>
        <dbReference type="EMBL" id="TDO20720.1"/>
    </source>
</evidence>
<keyword evidence="3" id="KW-1185">Reference proteome</keyword>
<reference evidence="2 3" key="1">
    <citation type="submission" date="2019-03" db="EMBL/GenBank/DDBJ databases">
        <title>Genomic Encyclopedia of Archaeal and Bacterial Type Strains, Phase II (KMG-II): from individual species to whole genera.</title>
        <authorList>
            <person name="Goeker M."/>
        </authorList>
    </citation>
    <scope>NUCLEOTIDE SEQUENCE [LARGE SCALE GENOMIC DNA]</scope>
    <source>
        <strain evidence="2 3">DSM 19034</strain>
    </source>
</reference>
<sequence length="173" mass="18609">MKRFLGIATLITLLSSISSQAQEKTGWAIKASINPGTTVIGGGHFVLGGGIGIEKTLNDQFTATLNSGYTHYFSYHTNAAIVTPTFSYFGDIEKDLELIPIKAGLNYFVNKQVYIGVDAGIGIETNGNSSFVYSPAIGIAMTRGIDLSVKYEDYTGYARSGQVALRLGYRFGL</sequence>
<dbReference type="RefSeq" id="WP_133557442.1">
    <property type="nucleotide sequence ID" value="NZ_SNWM01000004.1"/>
</dbReference>
<proteinExistence type="predicted"/>
<organism evidence="2 3">
    <name type="scientific">Pedobacter duraquae</name>
    <dbReference type="NCBI Taxonomy" id="425511"/>
    <lineage>
        <taxon>Bacteria</taxon>
        <taxon>Pseudomonadati</taxon>
        <taxon>Bacteroidota</taxon>
        <taxon>Sphingobacteriia</taxon>
        <taxon>Sphingobacteriales</taxon>
        <taxon>Sphingobacteriaceae</taxon>
        <taxon>Pedobacter</taxon>
    </lineage>
</organism>
<name>A0A4R6IEJ9_9SPHI</name>
<feature type="signal peptide" evidence="1">
    <location>
        <begin position="1"/>
        <end position="21"/>
    </location>
</feature>
<gene>
    <name evidence="2" type="ORF">CLV32_3353</name>
</gene>
<dbReference type="EMBL" id="SNWM01000004">
    <property type="protein sequence ID" value="TDO20720.1"/>
    <property type="molecule type" value="Genomic_DNA"/>
</dbReference>
<feature type="chain" id="PRO_5020931744" description="Outer membrane protein with beta-barrel domain" evidence="1">
    <location>
        <begin position="22"/>
        <end position="173"/>
    </location>
</feature>